<proteinExistence type="inferred from homology"/>
<feature type="domain" description="Aldehyde dehydrogenase" evidence="5">
    <location>
        <begin position="9"/>
        <end position="430"/>
    </location>
</feature>
<evidence type="ECO:0000256" key="2">
    <source>
        <dbReference type="ARBA" id="ARBA00023002"/>
    </source>
</evidence>
<evidence type="ECO:0000259" key="5">
    <source>
        <dbReference type="Pfam" id="PF00171"/>
    </source>
</evidence>
<dbReference type="AlphaFoldDB" id="A0A2S6NKD3"/>
<evidence type="ECO:0000313" key="6">
    <source>
        <dbReference type="EMBL" id="PPQ35473.1"/>
    </source>
</evidence>
<dbReference type="RefSeq" id="WP_104518187.1">
    <property type="nucleotide sequence ID" value="NZ_NHRY01000072.1"/>
</dbReference>
<gene>
    <name evidence="6" type="ORF">CCS01_07270</name>
</gene>
<dbReference type="OrthoDB" id="9812625at2"/>
<evidence type="ECO:0000256" key="1">
    <source>
        <dbReference type="ARBA" id="ARBA00009986"/>
    </source>
</evidence>
<dbReference type="Pfam" id="PF00171">
    <property type="entry name" value="Aldedh"/>
    <property type="match status" value="1"/>
</dbReference>
<dbReference type="InterPro" id="IPR016161">
    <property type="entry name" value="Ald_DH/histidinol_DH"/>
</dbReference>
<dbReference type="Gene3D" id="3.40.309.10">
    <property type="entry name" value="Aldehyde Dehydrogenase, Chain A, domain 2"/>
    <property type="match status" value="1"/>
</dbReference>
<protein>
    <recommendedName>
        <fullName evidence="5">Aldehyde dehydrogenase domain-containing protein</fullName>
    </recommendedName>
</protein>
<name>A0A2S6NKD3_RHOGL</name>
<keyword evidence="7" id="KW-1185">Reference proteome</keyword>
<comment type="caution">
    <text evidence="6">The sequence shown here is derived from an EMBL/GenBank/DDBJ whole genome shotgun (WGS) entry which is preliminary data.</text>
</comment>
<dbReference type="InterPro" id="IPR015590">
    <property type="entry name" value="Aldehyde_DH_dom"/>
</dbReference>
<sequence length="483" mass="51524">MGSDAAVLRDTNELVVETLRQARRLRPSWSERPIKDRLRIIRRARHLIARDCEDLAATLLHRRPAVETLVTEVLPLADAARFLERNAAALLAPRTLRGGRPLWLPGVRAEVRREPLGVVLILSPSNYPLFLPGAHILQALTAGNAVCAKPAPGCAEPLRRFAALLAEAGLPDGLLTVLDESTETAAAATRAGFDKIVLTGSARTGRLVLQAAAPRLTPTTMELSGNDAVFVLPGADLDLVASCLAYGLRLNGGATCIAPRRVFVPGTLAPALEQALLSRIGGISPAAVPERIRNQLQALLQEAAAAGARVLAWPAADRVPPIVVADAQADMRLLREDVFAPVLAIIAVPDTEHALDAASACPYALGASIFGPPADAYQLATRVNAGSIVINDLIVPTADPRLPFGGRGESGFGVTRGAEGLLEMTALKTISTRRGRFRPHLAALRPQEASRYALLIRLLHGRRSFRSLWAANRDGSPHRRSIS</sequence>
<dbReference type="SUPFAM" id="SSF53720">
    <property type="entry name" value="ALDH-like"/>
    <property type="match status" value="1"/>
</dbReference>
<dbReference type="PANTHER" id="PTHR42804:SF1">
    <property type="entry name" value="ALDEHYDE DEHYDROGENASE-RELATED"/>
    <property type="match status" value="1"/>
</dbReference>
<organism evidence="6 7">
    <name type="scientific">Rhodopila globiformis</name>
    <name type="common">Rhodopseudomonas globiformis</name>
    <dbReference type="NCBI Taxonomy" id="1071"/>
    <lineage>
        <taxon>Bacteria</taxon>
        <taxon>Pseudomonadati</taxon>
        <taxon>Pseudomonadota</taxon>
        <taxon>Alphaproteobacteria</taxon>
        <taxon>Acetobacterales</taxon>
        <taxon>Acetobacteraceae</taxon>
        <taxon>Rhodopila</taxon>
    </lineage>
</organism>
<feature type="active site" evidence="3">
    <location>
        <position position="222"/>
    </location>
</feature>
<dbReference type="InterPro" id="IPR016163">
    <property type="entry name" value="Ald_DH_C"/>
</dbReference>
<evidence type="ECO:0000313" key="7">
    <source>
        <dbReference type="Proteomes" id="UP000239724"/>
    </source>
</evidence>
<evidence type="ECO:0000256" key="3">
    <source>
        <dbReference type="PROSITE-ProRule" id="PRU10007"/>
    </source>
</evidence>
<dbReference type="Gene3D" id="3.40.605.10">
    <property type="entry name" value="Aldehyde Dehydrogenase, Chain A, domain 1"/>
    <property type="match status" value="1"/>
</dbReference>
<accession>A0A2S6NKD3</accession>
<dbReference type="EMBL" id="NHRY01000072">
    <property type="protein sequence ID" value="PPQ35473.1"/>
    <property type="molecule type" value="Genomic_DNA"/>
</dbReference>
<keyword evidence="2 4" id="KW-0560">Oxidoreductase</keyword>
<evidence type="ECO:0000256" key="4">
    <source>
        <dbReference type="RuleBase" id="RU003345"/>
    </source>
</evidence>
<dbReference type="GO" id="GO:0016620">
    <property type="term" value="F:oxidoreductase activity, acting on the aldehyde or oxo group of donors, NAD or NADP as acceptor"/>
    <property type="evidence" value="ECO:0007669"/>
    <property type="project" value="InterPro"/>
</dbReference>
<reference evidence="6 7" key="1">
    <citation type="journal article" date="2018" name="Arch. Microbiol.">
        <title>New insights into the metabolic potential of the phototrophic purple bacterium Rhodopila globiformis DSM 161(T) from its draft genome sequence and evidence for a vanadium-dependent nitrogenase.</title>
        <authorList>
            <person name="Imhoff J.F."/>
            <person name="Rahn T."/>
            <person name="Kunzel S."/>
            <person name="Neulinger S.C."/>
        </authorList>
    </citation>
    <scope>NUCLEOTIDE SEQUENCE [LARGE SCALE GENOMIC DNA]</scope>
    <source>
        <strain evidence="6 7">DSM 161</strain>
    </source>
</reference>
<dbReference type="InterPro" id="IPR029510">
    <property type="entry name" value="Ald_DH_CS_GLU"/>
</dbReference>
<dbReference type="PANTHER" id="PTHR42804">
    <property type="entry name" value="ALDEHYDE DEHYDROGENASE"/>
    <property type="match status" value="1"/>
</dbReference>
<dbReference type="Proteomes" id="UP000239724">
    <property type="component" value="Unassembled WGS sequence"/>
</dbReference>
<dbReference type="InterPro" id="IPR016162">
    <property type="entry name" value="Ald_DH_N"/>
</dbReference>
<comment type="similarity">
    <text evidence="1 4">Belongs to the aldehyde dehydrogenase family.</text>
</comment>
<dbReference type="PROSITE" id="PS00687">
    <property type="entry name" value="ALDEHYDE_DEHYDR_GLU"/>
    <property type="match status" value="1"/>
</dbReference>